<reference evidence="2 3" key="1">
    <citation type="submission" date="2024-02" db="EMBL/GenBank/DDBJ databases">
        <authorList>
            <consortium name="ELIXIR-Norway"/>
            <consortium name="Elixir Norway"/>
        </authorList>
    </citation>
    <scope>NUCLEOTIDE SEQUENCE [LARGE SCALE GENOMIC DNA]</scope>
</reference>
<keyword evidence="1" id="KW-0853">WD repeat</keyword>
<evidence type="ECO:0000313" key="2">
    <source>
        <dbReference type="EMBL" id="CAK9255819.1"/>
    </source>
</evidence>
<dbReference type="PROSITE" id="PS50082">
    <property type="entry name" value="WD_REPEATS_2"/>
    <property type="match status" value="1"/>
</dbReference>
<accession>A0ABP0VN04</accession>
<dbReference type="PANTHER" id="PTHR32215">
    <property type="entry name" value="CILIA- AND FLAGELLA-ASSOCIATED PROTEIN 57"/>
    <property type="match status" value="1"/>
</dbReference>
<feature type="repeat" description="WD" evidence="1">
    <location>
        <begin position="32"/>
        <end position="63"/>
    </location>
</feature>
<dbReference type="PANTHER" id="PTHR32215:SF15">
    <property type="entry name" value="CILIA- AND FLAGELLA-ASSOCIATED PROTEIN 57"/>
    <property type="match status" value="1"/>
</dbReference>
<sequence>MRFSPSEHLVAMAYGTNIDVFSSHTWTLLATLKGHKGVISAIAWSFDSIYLASTDRDGVMISWFMDEYAGYSKHVNNQGSIYTSILYEPSRQFIYACGPNVPLRILDTDKILTSRQVLPELFSNPDYQLDPSKMYTRLDNQERVGTSLAHLIFRPAVKCETRSKGATRIVGMFDKGLLIATTGTGDMLLYGLPPSKDKTTLIWEEHINAGKFIISLRVSYAIFIWQA</sequence>
<dbReference type="InterPro" id="IPR036322">
    <property type="entry name" value="WD40_repeat_dom_sf"/>
</dbReference>
<dbReference type="SUPFAM" id="SSF50978">
    <property type="entry name" value="WD40 repeat-like"/>
    <property type="match status" value="1"/>
</dbReference>
<dbReference type="EMBL" id="OZ020096">
    <property type="protein sequence ID" value="CAK9255819.1"/>
    <property type="molecule type" value="Genomic_DNA"/>
</dbReference>
<keyword evidence="3" id="KW-1185">Reference proteome</keyword>
<proteinExistence type="predicted"/>
<dbReference type="Proteomes" id="UP001497444">
    <property type="component" value="Chromosome 1"/>
</dbReference>
<dbReference type="Gene3D" id="2.130.10.10">
    <property type="entry name" value="YVTN repeat-like/Quinoprotein amine dehydrogenase"/>
    <property type="match status" value="1"/>
</dbReference>
<name>A0ABP0VN04_9BRYO</name>
<dbReference type="InterPro" id="IPR001680">
    <property type="entry name" value="WD40_rpt"/>
</dbReference>
<dbReference type="Pfam" id="PF00400">
    <property type="entry name" value="WD40"/>
    <property type="match status" value="1"/>
</dbReference>
<evidence type="ECO:0000256" key="1">
    <source>
        <dbReference type="PROSITE-ProRule" id="PRU00221"/>
    </source>
</evidence>
<evidence type="ECO:0000313" key="3">
    <source>
        <dbReference type="Proteomes" id="UP001497444"/>
    </source>
</evidence>
<dbReference type="SMART" id="SM00320">
    <property type="entry name" value="WD40"/>
    <property type="match status" value="1"/>
</dbReference>
<dbReference type="InterPro" id="IPR052993">
    <property type="entry name" value="CFA-57"/>
</dbReference>
<organism evidence="2 3">
    <name type="scientific">Sphagnum jensenii</name>
    <dbReference type="NCBI Taxonomy" id="128206"/>
    <lineage>
        <taxon>Eukaryota</taxon>
        <taxon>Viridiplantae</taxon>
        <taxon>Streptophyta</taxon>
        <taxon>Embryophyta</taxon>
        <taxon>Bryophyta</taxon>
        <taxon>Sphagnophytina</taxon>
        <taxon>Sphagnopsida</taxon>
        <taxon>Sphagnales</taxon>
        <taxon>Sphagnaceae</taxon>
        <taxon>Sphagnum</taxon>
    </lineage>
</organism>
<gene>
    <name evidence="2" type="ORF">CSSPJE1EN1_LOCUS1297</name>
</gene>
<protein>
    <submittedName>
        <fullName evidence="2">Uncharacterized protein</fullName>
    </submittedName>
</protein>
<dbReference type="InterPro" id="IPR015943">
    <property type="entry name" value="WD40/YVTN_repeat-like_dom_sf"/>
</dbReference>